<dbReference type="SUPFAM" id="SSF49879">
    <property type="entry name" value="SMAD/FHA domain"/>
    <property type="match status" value="2"/>
</dbReference>
<feature type="compositionally biased region" description="Low complexity" evidence="1">
    <location>
        <begin position="186"/>
        <end position="196"/>
    </location>
</feature>
<comment type="caution">
    <text evidence="3">The sequence shown here is derived from an EMBL/GenBank/DDBJ whole genome shotgun (WGS) entry which is preliminary data.</text>
</comment>
<feature type="domain" description="FHA" evidence="2">
    <location>
        <begin position="411"/>
        <end position="459"/>
    </location>
</feature>
<dbReference type="PROSITE" id="PS50006">
    <property type="entry name" value="FHA_DOMAIN"/>
    <property type="match status" value="2"/>
</dbReference>
<dbReference type="Pfam" id="PF00498">
    <property type="entry name" value="FHA"/>
    <property type="match status" value="2"/>
</dbReference>
<protein>
    <submittedName>
        <fullName evidence="3">FHA domain protein</fullName>
    </submittedName>
</protein>
<dbReference type="InterPro" id="IPR008984">
    <property type="entry name" value="SMAD_FHA_dom_sf"/>
</dbReference>
<dbReference type="InterPro" id="IPR050923">
    <property type="entry name" value="Cell_Proc_Reg/RNA_Proc"/>
</dbReference>
<gene>
    <name evidence="3" type="ORF">ENSA7_39010</name>
</gene>
<accession>A0A2S9YMP3</accession>
<dbReference type="SMART" id="SM00240">
    <property type="entry name" value="FHA"/>
    <property type="match status" value="2"/>
</dbReference>
<dbReference type="AlphaFoldDB" id="A0A2S9YMP3"/>
<evidence type="ECO:0000313" key="3">
    <source>
        <dbReference type="EMBL" id="PRQ06355.1"/>
    </source>
</evidence>
<feature type="domain" description="FHA" evidence="2">
    <location>
        <begin position="276"/>
        <end position="343"/>
    </location>
</feature>
<dbReference type="InterPro" id="IPR025874">
    <property type="entry name" value="DZR"/>
</dbReference>
<dbReference type="PANTHER" id="PTHR23308">
    <property type="entry name" value="NUCLEAR INHIBITOR OF PROTEIN PHOSPHATASE-1"/>
    <property type="match status" value="1"/>
</dbReference>
<dbReference type="Pfam" id="PF12773">
    <property type="entry name" value="DZR"/>
    <property type="match status" value="1"/>
</dbReference>
<evidence type="ECO:0000313" key="4">
    <source>
        <dbReference type="Proteomes" id="UP000238823"/>
    </source>
</evidence>
<dbReference type="EMBL" id="PVNL01000076">
    <property type="protein sequence ID" value="PRQ06355.1"/>
    <property type="molecule type" value="Genomic_DNA"/>
</dbReference>
<dbReference type="OrthoDB" id="5497055at2"/>
<reference evidence="3 4" key="1">
    <citation type="submission" date="2018-03" db="EMBL/GenBank/DDBJ databases">
        <title>Draft Genome Sequences of the Obligatory Marine Myxobacteria Enhygromyxa salina SWB007.</title>
        <authorList>
            <person name="Poehlein A."/>
            <person name="Moghaddam J.A."/>
            <person name="Harms H."/>
            <person name="Alanjari M."/>
            <person name="Koenig G.M."/>
            <person name="Daniel R."/>
            <person name="Schaeberle T.F."/>
        </authorList>
    </citation>
    <scope>NUCLEOTIDE SEQUENCE [LARGE SCALE GENOMIC DNA]</scope>
    <source>
        <strain evidence="3 4">SWB007</strain>
    </source>
</reference>
<dbReference type="InterPro" id="IPR000253">
    <property type="entry name" value="FHA_dom"/>
</dbReference>
<dbReference type="Proteomes" id="UP000238823">
    <property type="component" value="Unassembled WGS sequence"/>
</dbReference>
<name>A0A2S9YMP3_9BACT</name>
<evidence type="ECO:0000259" key="2">
    <source>
        <dbReference type="PROSITE" id="PS50006"/>
    </source>
</evidence>
<evidence type="ECO:0000256" key="1">
    <source>
        <dbReference type="SAM" id="MobiDB-lite"/>
    </source>
</evidence>
<dbReference type="Gene3D" id="2.60.200.20">
    <property type="match status" value="2"/>
</dbReference>
<feature type="region of interest" description="Disordered" evidence="1">
    <location>
        <begin position="101"/>
        <end position="215"/>
    </location>
</feature>
<organism evidence="3 4">
    <name type="scientific">Enhygromyxa salina</name>
    <dbReference type="NCBI Taxonomy" id="215803"/>
    <lineage>
        <taxon>Bacteria</taxon>
        <taxon>Pseudomonadati</taxon>
        <taxon>Myxococcota</taxon>
        <taxon>Polyangia</taxon>
        <taxon>Nannocystales</taxon>
        <taxon>Nannocystaceae</taxon>
        <taxon>Enhygromyxa</taxon>
    </lineage>
</organism>
<sequence length="485" mass="51743">MADQMAQTIPCPACGTDNSTDEVRCHVCDYELRARLPGPADMSKCPRCGSGVAGGAAFCQVCGQSVELRHARPHTGALNVRAMFGDQVDIPSRMPIREHTEIAPSARQPGSPTFAPPGRGGSPPSEPHRDSTPDPSAPRGKRRPAPRPRPNYAGFDAAESGKGDRQRGGTAPPGGYEAQGPVYSNAPPRAQAAPRPQARDAADPGASSSNLPRPRVHAEVNAEPIAPVEVRAQVQGQARAQARDQARGQRLAAPVIGGQPAQTWASPQPSSSQRLVLVGRDGREGEAFALPPIGVEIGREGGIAFPSDPFVSPQHAKVTPVDGGVHLADLGSRNGVFLRLTEAAPVYPGDHFLLGNQMLRLDQPDVLPQEVLDAQHVRGFGTPVKPPWAALTQVCIGEIEGDRYHLRGTEITIGREQGEIVFPSDGFLSRAHARVRMELFDNAMTVLLEDLGSANGTYLRIRGAVSVPYGSMFRVGDQIFRVRRD</sequence>
<dbReference type="CDD" id="cd00060">
    <property type="entry name" value="FHA"/>
    <property type="match status" value="2"/>
</dbReference>
<proteinExistence type="predicted"/>